<keyword evidence="1" id="KW-0812">Transmembrane</keyword>
<keyword evidence="1" id="KW-1133">Transmembrane helix</keyword>
<feature type="transmembrane region" description="Helical" evidence="1">
    <location>
        <begin position="57"/>
        <end position="78"/>
    </location>
</feature>
<accession>A0ABW4Y1U4</accession>
<name>A0ABW4Y1U4_9FLAO</name>
<feature type="transmembrane region" description="Helical" evidence="1">
    <location>
        <begin position="109"/>
        <end position="128"/>
    </location>
</feature>
<dbReference type="RefSeq" id="WP_379832328.1">
    <property type="nucleotide sequence ID" value="NZ_JBHUHU010000006.1"/>
</dbReference>
<evidence type="ECO:0000313" key="2">
    <source>
        <dbReference type="EMBL" id="MFD2101746.1"/>
    </source>
</evidence>
<keyword evidence="1" id="KW-0472">Membrane</keyword>
<protein>
    <submittedName>
        <fullName evidence="2">Uncharacterized protein</fullName>
    </submittedName>
</protein>
<proteinExistence type="predicted"/>
<dbReference type="EMBL" id="JBHUHU010000006">
    <property type="protein sequence ID" value="MFD2101746.1"/>
    <property type="molecule type" value="Genomic_DNA"/>
</dbReference>
<gene>
    <name evidence="2" type="ORF">ACFSJE_18290</name>
</gene>
<dbReference type="Proteomes" id="UP001597342">
    <property type="component" value="Unassembled WGS sequence"/>
</dbReference>
<evidence type="ECO:0000313" key="3">
    <source>
        <dbReference type="Proteomes" id="UP001597342"/>
    </source>
</evidence>
<reference evidence="3" key="1">
    <citation type="journal article" date="2019" name="Int. J. Syst. Evol. Microbiol.">
        <title>The Global Catalogue of Microorganisms (GCM) 10K type strain sequencing project: providing services to taxonomists for standard genome sequencing and annotation.</title>
        <authorList>
            <consortium name="The Broad Institute Genomics Platform"/>
            <consortium name="The Broad Institute Genome Sequencing Center for Infectious Disease"/>
            <person name="Wu L."/>
            <person name="Ma J."/>
        </authorList>
    </citation>
    <scope>NUCLEOTIDE SEQUENCE [LARGE SCALE GENOMIC DNA]</scope>
    <source>
        <strain evidence="3">JCM 3389</strain>
    </source>
</reference>
<evidence type="ECO:0000256" key="1">
    <source>
        <dbReference type="SAM" id="Phobius"/>
    </source>
</evidence>
<comment type="caution">
    <text evidence="2">The sequence shown here is derived from an EMBL/GenBank/DDBJ whole genome shotgun (WGS) entry which is preliminary data.</text>
</comment>
<organism evidence="2 3">
    <name type="scientific">Flagellimonas iocasae</name>
    <dbReference type="NCBI Taxonomy" id="2055905"/>
    <lineage>
        <taxon>Bacteria</taxon>
        <taxon>Pseudomonadati</taxon>
        <taxon>Bacteroidota</taxon>
        <taxon>Flavobacteriia</taxon>
        <taxon>Flavobacteriales</taxon>
        <taxon>Flavobacteriaceae</taxon>
        <taxon>Flagellimonas</taxon>
    </lineage>
</organism>
<sequence>MDKNFEKELEAFVDRVMEETKVESPSKDFTQKLMTRIEEESKVTVLTPSRPLISKGVLVFSVSVFSSMLFYVLFFYGIDSGEGWFQGIQLGPYFDRLWTWFEAYTSSKITLYAVILFGFFFMVQIPLLKRYMNHHGTLG</sequence>
<keyword evidence="3" id="KW-1185">Reference proteome</keyword>